<feature type="transmembrane region" description="Helical" evidence="7">
    <location>
        <begin position="129"/>
        <end position="150"/>
    </location>
</feature>
<evidence type="ECO:0000256" key="4">
    <source>
        <dbReference type="ARBA" id="ARBA00022692"/>
    </source>
</evidence>
<dbReference type="EMBL" id="AP014880">
    <property type="protein sequence ID" value="BAW17141.1"/>
    <property type="molecule type" value="Genomic_DNA"/>
</dbReference>
<keyword evidence="5 7" id="KW-1133">Transmembrane helix</keyword>
<evidence type="ECO:0000256" key="5">
    <source>
        <dbReference type="ARBA" id="ARBA00022989"/>
    </source>
</evidence>
<feature type="domain" description="Glycine transporter" evidence="8">
    <location>
        <begin position="105"/>
        <end position="177"/>
    </location>
</feature>
<dbReference type="OMA" id="DRRPFYW"/>
<feature type="transmembrane region" description="Helical" evidence="7">
    <location>
        <begin position="189"/>
        <end position="208"/>
    </location>
</feature>
<dbReference type="GO" id="GO:0005886">
    <property type="term" value="C:plasma membrane"/>
    <property type="evidence" value="ECO:0007669"/>
    <property type="project" value="UniProtKB-SubCell"/>
</dbReference>
<organism evidence="10 12">
    <name type="scientific">Streptococcus intermedius</name>
    <dbReference type="NCBI Taxonomy" id="1338"/>
    <lineage>
        <taxon>Bacteria</taxon>
        <taxon>Bacillati</taxon>
        <taxon>Bacillota</taxon>
        <taxon>Bacilli</taxon>
        <taxon>Lactobacillales</taxon>
        <taxon>Streptococcaceae</taxon>
        <taxon>Streptococcus</taxon>
        <taxon>Streptococcus anginosus group</taxon>
    </lineage>
</organism>
<dbReference type="PANTHER" id="PTHR30506:SF3">
    <property type="entry name" value="UPF0126 INNER MEMBRANE PROTEIN YADS-RELATED"/>
    <property type="match status" value="1"/>
</dbReference>
<dbReference type="EMBL" id="JABZYP010000027">
    <property type="protein sequence ID" value="MBF1713444.1"/>
    <property type="molecule type" value="Genomic_DNA"/>
</dbReference>
<evidence type="ECO:0000256" key="7">
    <source>
        <dbReference type="SAM" id="Phobius"/>
    </source>
</evidence>
<sequence length="218" mass="23965">MEFDTFILICNYIGTIAFAASGAIKGFDKKLDIFGITLLAIVTAVGGGMLRDSIISHFPFALSDPSSIYLSIVVALVMYVFVINRRLNNIQTKSFYLFLRWANLVFDAVGLVIFSLIGATVLDSSQQNMMAVGMLATLTGVGGGIIRDLLSNEVPSVLKKDIYAVFSFGVGVTYYLLITILHLPRIPSFIAVFVIGLFLRLYIIKHCLALPNMDKLHK</sequence>
<evidence type="ECO:0000256" key="6">
    <source>
        <dbReference type="ARBA" id="ARBA00023136"/>
    </source>
</evidence>
<evidence type="ECO:0000313" key="10">
    <source>
        <dbReference type="EMBL" id="MBF1713444.1"/>
    </source>
</evidence>
<evidence type="ECO:0000313" key="9">
    <source>
        <dbReference type="EMBL" id="BAW17141.1"/>
    </source>
</evidence>
<dbReference type="Proteomes" id="UP000721045">
    <property type="component" value="Unassembled WGS sequence"/>
</dbReference>
<dbReference type="RefSeq" id="WP_003072497.1">
    <property type="nucleotide sequence ID" value="NZ_AP014880.1"/>
</dbReference>
<dbReference type="GeneID" id="57844874"/>
<comment type="subcellular location">
    <subcellularLocation>
        <location evidence="1">Cell membrane</location>
        <topology evidence="1">Multi-pass membrane protein</topology>
    </subcellularLocation>
</comment>
<accession>A0A1L7MVC3</accession>
<dbReference type="AlphaFoldDB" id="A0A1L7MVC3"/>
<feature type="domain" description="Glycine transporter" evidence="8">
    <location>
        <begin position="9"/>
        <end position="81"/>
    </location>
</feature>
<comment type="similarity">
    <text evidence="2">Belongs to the UPF0126 family.</text>
</comment>
<keyword evidence="3" id="KW-1003">Cell membrane</keyword>
<dbReference type="InterPro" id="IPR005115">
    <property type="entry name" value="Gly_transporter"/>
</dbReference>
<evidence type="ECO:0000313" key="12">
    <source>
        <dbReference type="Proteomes" id="UP000721045"/>
    </source>
</evidence>
<reference evidence="10" key="2">
    <citation type="submission" date="2020-04" db="EMBL/GenBank/DDBJ databases">
        <title>Deep metagenomics examines the oral microbiome during advanced dental caries in children, revealing novel taxa and co-occurrences with host molecules.</title>
        <authorList>
            <person name="Baker J.L."/>
            <person name="Morton J.T."/>
            <person name="Dinis M."/>
            <person name="Alvarez R."/>
            <person name="Tran N.C."/>
            <person name="Knight R."/>
            <person name="Edlund A."/>
        </authorList>
    </citation>
    <scope>NUCLEOTIDE SEQUENCE</scope>
    <source>
        <strain evidence="10">JCVI_23_bin.22</strain>
    </source>
</reference>
<dbReference type="STRING" id="1338.A6J72_00195"/>
<reference evidence="9 11" key="1">
    <citation type="journal article" date="2017" name="Infect. Immun.">
        <title>Characterization of the Pathogenicity of Streptococcus intermedius TYG1620 Isolated from a Human Brain Abscess Based on the Complete Genome Sequence with Transcriptome Analysis and Transposon Mutagenesis in a Murine Subcutaneous Abscess Model.</title>
        <authorList>
            <person name="Hasegawa N."/>
            <person name="Sekizuka T."/>
            <person name="Sugi Y."/>
            <person name="Kawakami N."/>
            <person name="Ogasawara Y."/>
            <person name="Kato K."/>
            <person name="Yamashita A."/>
            <person name="Takeuchi F."/>
            <person name="Kuroda M."/>
        </authorList>
    </citation>
    <scope>NUCLEOTIDE SEQUENCE [LARGE SCALE GENOMIC DNA]</scope>
    <source>
        <strain evidence="9 11">TYG1620</strain>
    </source>
</reference>
<keyword evidence="6 7" id="KW-0472">Membrane</keyword>
<feature type="transmembrane region" description="Helical" evidence="7">
    <location>
        <begin position="6"/>
        <end position="24"/>
    </location>
</feature>
<proteinExistence type="inferred from homology"/>
<evidence type="ECO:0000259" key="8">
    <source>
        <dbReference type="Pfam" id="PF03458"/>
    </source>
</evidence>
<evidence type="ECO:0000313" key="11">
    <source>
        <dbReference type="Proteomes" id="UP000217792"/>
    </source>
</evidence>
<evidence type="ECO:0000256" key="2">
    <source>
        <dbReference type="ARBA" id="ARBA00008193"/>
    </source>
</evidence>
<feature type="transmembrane region" description="Helical" evidence="7">
    <location>
        <begin position="162"/>
        <end position="183"/>
    </location>
</feature>
<evidence type="ECO:0000256" key="1">
    <source>
        <dbReference type="ARBA" id="ARBA00004651"/>
    </source>
</evidence>
<protein>
    <submittedName>
        <fullName evidence="10">Trimeric intracellular cation channel family protein</fullName>
    </submittedName>
</protein>
<dbReference type="Pfam" id="PF03458">
    <property type="entry name" value="Gly_transporter"/>
    <property type="match status" value="2"/>
</dbReference>
<name>A0A1L7MVC3_STRIT</name>
<keyword evidence="4 7" id="KW-0812">Transmembrane</keyword>
<feature type="transmembrane region" description="Helical" evidence="7">
    <location>
        <begin position="66"/>
        <end position="83"/>
    </location>
</feature>
<dbReference type="PANTHER" id="PTHR30506">
    <property type="entry name" value="INNER MEMBRANE PROTEIN"/>
    <property type="match status" value="1"/>
</dbReference>
<evidence type="ECO:0000256" key="3">
    <source>
        <dbReference type="ARBA" id="ARBA00022475"/>
    </source>
</evidence>
<feature type="transmembrane region" description="Helical" evidence="7">
    <location>
        <begin position="95"/>
        <end position="117"/>
    </location>
</feature>
<feature type="transmembrane region" description="Helical" evidence="7">
    <location>
        <begin position="31"/>
        <end position="50"/>
    </location>
</feature>
<gene>
    <name evidence="10" type="ORF">HXO88_06915</name>
    <name evidence="9" type="ORF">SITYG_11620</name>
</gene>
<dbReference type="Proteomes" id="UP000217792">
    <property type="component" value="Chromosome"/>
</dbReference>